<dbReference type="GO" id="GO:0016740">
    <property type="term" value="F:transferase activity"/>
    <property type="evidence" value="ECO:0007669"/>
    <property type="project" value="UniProtKB-KW"/>
</dbReference>
<organism evidence="2 3">
    <name type="scientific">Pseudoalteromonas caenipelagi</name>
    <dbReference type="NCBI Taxonomy" id="2726988"/>
    <lineage>
        <taxon>Bacteria</taxon>
        <taxon>Pseudomonadati</taxon>
        <taxon>Pseudomonadota</taxon>
        <taxon>Gammaproteobacteria</taxon>
        <taxon>Alteromonadales</taxon>
        <taxon>Pseudoalteromonadaceae</taxon>
        <taxon>Pseudoalteromonas</taxon>
    </lineage>
</organism>
<dbReference type="InterPro" id="IPR013024">
    <property type="entry name" value="GGCT-like"/>
</dbReference>
<accession>A0A849VDQ2</accession>
<protein>
    <submittedName>
        <fullName evidence="2">Gamma-glutamylcyclotransferase</fullName>
    </submittedName>
</protein>
<dbReference type="Proteomes" id="UP000586305">
    <property type="component" value="Unassembled WGS sequence"/>
</dbReference>
<dbReference type="InterPro" id="IPR036568">
    <property type="entry name" value="GGCT-like_sf"/>
</dbReference>
<proteinExistence type="predicted"/>
<feature type="domain" description="Gamma-glutamylcyclotransferase AIG2-like" evidence="1">
    <location>
        <begin position="4"/>
        <end position="109"/>
    </location>
</feature>
<dbReference type="Pfam" id="PF06094">
    <property type="entry name" value="GGACT"/>
    <property type="match status" value="1"/>
</dbReference>
<dbReference type="AlphaFoldDB" id="A0A849VDQ2"/>
<dbReference type="EMBL" id="JABBPG010000002">
    <property type="protein sequence ID" value="NOU49867.1"/>
    <property type="molecule type" value="Genomic_DNA"/>
</dbReference>
<dbReference type="SUPFAM" id="SSF110857">
    <property type="entry name" value="Gamma-glutamyl cyclotransferase-like"/>
    <property type="match status" value="1"/>
</dbReference>
<keyword evidence="3" id="KW-1185">Reference proteome</keyword>
<dbReference type="InterPro" id="IPR009288">
    <property type="entry name" value="AIG2-like_dom"/>
</dbReference>
<reference evidence="2 3" key="1">
    <citation type="submission" date="2020-04" db="EMBL/GenBank/DDBJ databases">
        <title>Pseudoalteromonas caenipelagi sp. nov., isolated from a tidal flat.</title>
        <authorList>
            <person name="Park S."/>
            <person name="Yoon J.-H."/>
        </authorList>
    </citation>
    <scope>NUCLEOTIDE SEQUENCE [LARGE SCALE GENOMIC DNA]</scope>
    <source>
        <strain evidence="2 3">JBTF-M23</strain>
    </source>
</reference>
<gene>
    <name evidence="2" type="ORF">HG263_04870</name>
</gene>
<dbReference type="RefSeq" id="WP_171624957.1">
    <property type="nucleotide sequence ID" value="NZ_JABBPG010000002.1"/>
</dbReference>
<name>A0A849VDQ2_9GAMM</name>
<evidence type="ECO:0000259" key="1">
    <source>
        <dbReference type="Pfam" id="PF06094"/>
    </source>
</evidence>
<dbReference type="Gene3D" id="3.10.490.10">
    <property type="entry name" value="Gamma-glutamyl cyclotransferase-like"/>
    <property type="match status" value="1"/>
</dbReference>
<evidence type="ECO:0000313" key="2">
    <source>
        <dbReference type="EMBL" id="NOU49867.1"/>
    </source>
</evidence>
<dbReference type="CDD" id="cd06661">
    <property type="entry name" value="GGCT_like"/>
    <property type="match status" value="1"/>
</dbReference>
<evidence type="ECO:0000313" key="3">
    <source>
        <dbReference type="Proteomes" id="UP000586305"/>
    </source>
</evidence>
<keyword evidence="2" id="KW-0808">Transferase</keyword>
<sequence>MEALFSYGTLQQTQVQLDTFGRELDGSKDTLIGYTLGEVTITDPKVVASSGKSVHPILIHTGSPTDHVNGTVFLLTDDELTQADNYEVDEYVRVQAHLASGKRCWIYAAGK</sequence>
<comment type="caution">
    <text evidence="2">The sequence shown here is derived from an EMBL/GenBank/DDBJ whole genome shotgun (WGS) entry which is preliminary data.</text>
</comment>